<evidence type="ECO:0000256" key="2">
    <source>
        <dbReference type="ARBA" id="ARBA00001997"/>
    </source>
</evidence>
<comment type="subunit">
    <text evidence="5">Homodimer.</text>
</comment>
<evidence type="ECO:0000256" key="1">
    <source>
        <dbReference type="ARBA" id="ARBA00001298"/>
    </source>
</evidence>
<keyword evidence="7" id="KW-1185">Reference proteome</keyword>
<comment type="similarity">
    <text evidence="5">Belongs to the dTDP-4-dehydrorhamnose 3,5-epimerase family.</text>
</comment>
<accession>A0ABR7VA97</accession>
<dbReference type="InterPro" id="IPR000888">
    <property type="entry name" value="RmlC-like"/>
</dbReference>
<comment type="caution">
    <text evidence="6">The sequence shown here is derived from an EMBL/GenBank/DDBJ whole genome shotgun (WGS) entry which is preliminary data.</text>
</comment>
<comment type="pathway">
    <text evidence="5">Carbohydrate biosynthesis; dTDP-L-rhamnose biosynthesis.</text>
</comment>
<dbReference type="GO" id="GO:0008830">
    <property type="term" value="F:dTDP-4-dehydrorhamnose 3,5-epimerase activity"/>
    <property type="evidence" value="ECO:0007669"/>
    <property type="project" value="UniProtKB-EC"/>
</dbReference>
<dbReference type="Pfam" id="PF00908">
    <property type="entry name" value="dTDP_sugar_isom"/>
    <property type="match status" value="1"/>
</dbReference>
<evidence type="ECO:0000313" key="6">
    <source>
        <dbReference type="EMBL" id="MBD0850594.1"/>
    </source>
</evidence>
<organism evidence="6 7">
    <name type="scientific">Maribacter arenosus</name>
    <dbReference type="NCBI Taxonomy" id="1854708"/>
    <lineage>
        <taxon>Bacteria</taxon>
        <taxon>Pseudomonadati</taxon>
        <taxon>Bacteroidota</taxon>
        <taxon>Flavobacteriia</taxon>
        <taxon>Flavobacteriales</taxon>
        <taxon>Flavobacteriaceae</taxon>
        <taxon>Maribacter</taxon>
    </lineage>
</organism>
<evidence type="ECO:0000256" key="5">
    <source>
        <dbReference type="RuleBase" id="RU364069"/>
    </source>
</evidence>
<dbReference type="NCBIfam" id="TIGR01221">
    <property type="entry name" value="rmlC"/>
    <property type="match status" value="1"/>
</dbReference>
<dbReference type="RefSeq" id="WP_188313713.1">
    <property type="nucleotide sequence ID" value="NZ_JABTCG010000002.1"/>
</dbReference>
<dbReference type="Gene3D" id="2.60.120.10">
    <property type="entry name" value="Jelly Rolls"/>
    <property type="match status" value="1"/>
</dbReference>
<dbReference type="InterPro" id="IPR014710">
    <property type="entry name" value="RmlC-like_jellyroll"/>
</dbReference>
<reference evidence="6 7" key="1">
    <citation type="submission" date="2020-05" db="EMBL/GenBank/DDBJ databases">
        <title>The draft genome sequence of Maribacter arenosus CAU 1321.</title>
        <authorList>
            <person name="Mu L."/>
        </authorList>
    </citation>
    <scope>NUCLEOTIDE SEQUENCE [LARGE SCALE GENOMIC DNA]</scope>
    <source>
        <strain evidence="6 7">CAU 1321</strain>
    </source>
</reference>
<dbReference type="InterPro" id="IPR011051">
    <property type="entry name" value="RmlC_Cupin_sf"/>
</dbReference>
<comment type="function">
    <text evidence="2 5">Catalyzes the epimerization of the C3' and C5'positions of dTDP-6-deoxy-D-xylo-4-hexulose, forming dTDP-6-deoxy-L-lyxo-4-hexulose.</text>
</comment>
<comment type="catalytic activity">
    <reaction evidence="1 5">
        <text>dTDP-4-dehydro-6-deoxy-alpha-D-glucose = dTDP-4-dehydro-beta-L-rhamnose</text>
        <dbReference type="Rhea" id="RHEA:16969"/>
        <dbReference type="ChEBI" id="CHEBI:57649"/>
        <dbReference type="ChEBI" id="CHEBI:62830"/>
        <dbReference type="EC" id="5.1.3.13"/>
    </reaction>
</comment>
<proteinExistence type="inferred from homology"/>
<evidence type="ECO:0000256" key="3">
    <source>
        <dbReference type="ARBA" id="ARBA00012098"/>
    </source>
</evidence>
<dbReference type="Proteomes" id="UP000598350">
    <property type="component" value="Unassembled WGS sequence"/>
</dbReference>
<dbReference type="SUPFAM" id="SSF51182">
    <property type="entry name" value="RmlC-like cupins"/>
    <property type="match status" value="1"/>
</dbReference>
<evidence type="ECO:0000256" key="4">
    <source>
        <dbReference type="ARBA" id="ARBA00019595"/>
    </source>
</evidence>
<sequence length="181" mass="20819">MKYIETKLKGCFIIEPSLFNDDRGLFYESYKKVEFEDQLGERVDFVQDNVSISKKGVLRGLHFQNGIHAQAKLVQVIKGEALDVVVDLRKNSPSYKKHFKIRLSENDHKLLFIPKGMAHGFLALEDNTVFVYKCDNYYDKASEAGIIYNDIDLNIDWVISADKLILSKKDLVLPTMKDLNI</sequence>
<protein>
    <recommendedName>
        <fullName evidence="4 5">dTDP-4-dehydrorhamnose 3,5-epimerase</fullName>
        <ecNumber evidence="3 5">5.1.3.13</ecNumber>
    </recommendedName>
    <alternativeName>
        <fullName evidence="5">Thymidine diphospho-4-keto-rhamnose 3,5-epimerase</fullName>
    </alternativeName>
</protein>
<keyword evidence="5 6" id="KW-0413">Isomerase</keyword>
<gene>
    <name evidence="6" type="primary">rfbC</name>
    <name evidence="6" type="ORF">HPE63_07930</name>
</gene>
<dbReference type="PANTHER" id="PTHR21047:SF2">
    <property type="entry name" value="THYMIDINE DIPHOSPHO-4-KETO-RHAMNOSE 3,5-EPIMERASE"/>
    <property type="match status" value="1"/>
</dbReference>
<dbReference type="CDD" id="cd00438">
    <property type="entry name" value="cupin_RmlC"/>
    <property type="match status" value="1"/>
</dbReference>
<dbReference type="EMBL" id="JABTCG010000002">
    <property type="protein sequence ID" value="MBD0850594.1"/>
    <property type="molecule type" value="Genomic_DNA"/>
</dbReference>
<evidence type="ECO:0000313" key="7">
    <source>
        <dbReference type="Proteomes" id="UP000598350"/>
    </source>
</evidence>
<name>A0ABR7VA97_9FLAO</name>
<dbReference type="EC" id="5.1.3.13" evidence="3 5"/>
<dbReference type="PANTHER" id="PTHR21047">
    <property type="entry name" value="DTDP-6-DEOXY-D-GLUCOSE-3,5 EPIMERASE"/>
    <property type="match status" value="1"/>
</dbReference>